<evidence type="ECO:0000313" key="12">
    <source>
        <dbReference type="EMBL" id="STY28373.1"/>
    </source>
</evidence>
<dbReference type="InterPro" id="IPR004559">
    <property type="entry name" value="HemW-like"/>
</dbReference>
<dbReference type="InterPro" id="IPR006638">
    <property type="entry name" value="Elp3/MiaA/NifB-like_rSAM"/>
</dbReference>
<dbReference type="SMART" id="SM00729">
    <property type="entry name" value="Elp3"/>
    <property type="match status" value="1"/>
</dbReference>
<organism evidence="12 13">
    <name type="scientific">Legionella wadsworthii</name>
    <dbReference type="NCBI Taxonomy" id="28088"/>
    <lineage>
        <taxon>Bacteria</taxon>
        <taxon>Pseudomonadati</taxon>
        <taxon>Pseudomonadota</taxon>
        <taxon>Gammaproteobacteria</taxon>
        <taxon>Legionellales</taxon>
        <taxon>Legionellaceae</taxon>
        <taxon>Legionella</taxon>
    </lineage>
</organism>
<dbReference type="Pfam" id="PF06969">
    <property type="entry name" value="HemN_C"/>
    <property type="match status" value="1"/>
</dbReference>
<dbReference type="STRING" id="1122170.GCA_000701265_02133"/>
<dbReference type="GO" id="GO:0005737">
    <property type="term" value="C:cytoplasm"/>
    <property type="evidence" value="ECO:0007669"/>
    <property type="project" value="UniProtKB-SubCell"/>
</dbReference>
<dbReference type="InterPro" id="IPR010723">
    <property type="entry name" value="HemN_C"/>
</dbReference>
<dbReference type="GO" id="GO:0051539">
    <property type="term" value="F:4 iron, 4 sulfur cluster binding"/>
    <property type="evidence" value="ECO:0007669"/>
    <property type="project" value="UniProtKB-UniRule"/>
</dbReference>
<keyword evidence="10" id="KW-0004">4Fe-4S</keyword>
<name>A0A378LNN4_9GAMM</name>
<sequence>MILLHSQTSQSKRVMIPLSLYIHIPWCIRKCPYCDFNSHKSPEVLPEKNYVLALIADLKNDLQHVESREIGSIFIGGGTPSLFSAEAYEILITELRLLLTFSPDIEITLEANPGTVEQQRFQEYRQLGINRLSLGIQSFNPEHLRVLGRIHDAQQAHRAIESARVAGFDNLNLDLMHGLPQQSVSQGLDDLQCALTYQPEHLSWYQLTIEPNTIFYKQKPPLPSEDDAFFLEEEGLALLQESGFTRYEISAFSKLNRQARHNLNYWLFGDYLGIGAGAHGKITTSKSIHRTRKYRQPKEYLDPDKNFLASMDRVNTTDLVFEFMLNTTRLEQPIPLDLFVQRTGLPLDHLLSKLKIAEHQGLITLTEKHWQVTPFGRRYTNDLQSLFL</sequence>
<evidence type="ECO:0000256" key="3">
    <source>
        <dbReference type="ARBA" id="ARBA00017228"/>
    </source>
</evidence>
<dbReference type="SFLD" id="SFLDG01065">
    <property type="entry name" value="anaerobic_coproporphyrinogen-I"/>
    <property type="match status" value="1"/>
</dbReference>
<dbReference type="Proteomes" id="UP000255297">
    <property type="component" value="Unassembled WGS sequence"/>
</dbReference>
<accession>A0A378LNN4</accession>
<keyword evidence="4 10" id="KW-0349">Heme</keyword>
<keyword evidence="12" id="KW-0560">Oxidoreductase</keyword>
<evidence type="ECO:0000256" key="5">
    <source>
        <dbReference type="ARBA" id="ARBA00022691"/>
    </source>
</evidence>
<evidence type="ECO:0000256" key="2">
    <source>
        <dbReference type="ARBA" id="ARBA00006100"/>
    </source>
</evidence>
<dbReference type="SFLD" id="SFLDF00562">
    <property type="entry name" value="HemN-like__clustered_with_heat"/>
    <property type="match status" value="1"/>
</dbReference>
<keyword evidence="13" id="KW-1185">Reference proteome</keyword>
<feature type="domain" description="Radical SAM core" evidence="11">
    <location>
        <begin position="12"/>
        <end position="245"/>
    </location>
</feature>
<comment type="function">
    <text evidence="10">Probably acts as a heme chaperone, transferring heme to an unknown acceptor. Binds one molecule of heme per monomer, possibly covalently. Binds 1 [4Fe-4S] cluster. The cluster is coordinated with 3 cysteines and an exchangeable S-adenosyl-L-methionine.</text>
</comment>
<dbReference type="SUPFAM" id="SSF102114">
    <property type="entry name" value="Radical SAM enzymes"/>
    <property type="match status" value="1"/>
</dbReference>
<dbReference type="SFLD" id="SFLDF00288">
    <property type="entry name" value="HemN-like__clustered_with_nucl"/>
    <property type="match status" value="1"/>
</dbReference>
<keyword evidence="6 10" id="KW-0479">Metal-binding</keyword>
<dbReference type="InterPro" id="IPR013785">
    <property type="entry name" value="Aldolase_TIM"/>
</dbReference>
<dbReference type="EMBL" id="UGPB01000001">
    <property type="protein sequence ID" value="STY28373.1"/>
    <property type="molecule type" value="Genomic_DNA"/>
</dbReference>
<keyword evidence="8 10" id="KW-0411">Iron-sulfur</keyword>
<dbReference type="Pfam" id="PF04055">
    <property type="entry name" value="Radical_SAM"/>
    <property type="match status" value="1"/>
</dbReference>
<dbReference type="SFLD" id="SFLDS00029">
    <property type="entry name" value="Radical_SAM"/>
    <property type="match status" value="1"/>
</dbReference>
<dbReference type="GO" id="GO:0006779">
    <property type="term" value="P:porphyrin-containing compound biosynthetic process"/>
    <property type="evidence" value="ECO:0007669"/>
    <property type="project" value="InterPro"/>
</dbReference>
<evidence type="ECO:0000259" key="11">
    <source>
        <dbReference type="PROSITE" id="PS51918"/>
    </source>
</evidence>
<keyword evidence="10" id="KW-0963">Cytoplasm</keyword>
<evidence type="ECO:0000313" key="13">
    <source>
        <dbReference type="Proteomes" id="UP000255297"/>
    </source>
</evidence>
<dbReference type="PANTHER" id="PTHR13932">
    <property type="entry name" value="COPROPORPHYRINIGEN III OXIDASE"/>
    <property type="match status" value="1"/>
</dbReference>
<comment type="subcellular location">
    <subcellularLocation>
        <location evidence="10">Cytoplasm</location>
    </subcellularLocation>
</comment>
<dbReference type="GO" id="GO:0004109">
    <property type="term" value="F:coproporphyrinogen oxidase activity"/>
    <property type="evidence" value="ECO:0007669"/>
    <property type="project" value="InterPro"/>
</dbReference>
<evidence type="ECO:0000256" key="9">
    <source>
        <dbReference type="ARBA" id="ARBA00023186"/>
    </source>
</evidence>
<dbReference type="NCBIfam" id="TIGR00539">
    <property type="entry name" value="hemN_rel"/>
    <property type="match status" value="1"/>
</dbReference>
<dbReference type="InterPro" id="IPR007197">
    <property type="entry name" value="rSAM"/>
</dbReference>
<dbReference type="InterPro" id="IPR034505">
    <property type="entry name" value="Coproporphyrinogen-III_oxidase"/>
</dbReference>
<reference evidence="12 13" key="1">
    <citation type="submission" date="2018-06" db="EMBL/GenBank/DDBJ databases">
        <authorList>
            <consortium name="Pathogen Informatics"/>
            <person name="Doyle S."/>
        </authorList>
    </citation>
    <scope>NUCLEOTIDE SEQUENCE [LARGE SCALE GENOMIC DNA]</scope>
    <source>
        <strain evidence="12 13">NCTC11532</strain>
    </source>
</reference>
<dbReference type="PANTHER" id="PTHR13932:SF5">
    <property type="entry name" value="RADICAL S-ADENOSYL METHIONINE DOMAIN-CONTAINING PROTEIN 1, MITOCHONDRIAL"/>
    <property type="match status" value="1"/>
</dbReference>
<keyword evidence="5 10" id="KW-0949">S-adenosyl-L-methionine</keyword>
<evidence type="ECO:0000256" key="10">
    <source>
        <dbReference type="RuleBase" id="RU364116"/>
    </source>
</evidence>
<dbReference type="AlphaFoldDB" id="A0A378LNN4"/>
<evidence type="ECO:0000256" key="8">
    <source>
        <dbReference type="ARBA" id="ARBA00023014"/>
    </source>
</evidence>
<dbReference type="CDD" id="cd01335">
    <property type="entry name" value="Radical_SAM"/>
    <property type="match status" value="1"/>
</dbReference>
<evidence type="ECO:0000256" key="1">
    <source>
        <dbReference type="ARBA" id="ARBA00001966"/>
    </source>
</evidence>
<keyword evidence="7 10" id="KW-0408">Iron</keyword>
<comment type="cofactor">
    <cofactor evidence="1">
        <name>[4Fe-4S] cluster</name>
        <dbReference type="ChEBI" id="CHEBI:49883"/>
    </cofactor>
</comment>
<evidence type="ECO:0000256" key="6">
    <source>
        <dbReference type="ARBA" id="ARBA00022723"/>
    </source>
</evidence>
<gene>
    <name evidence="12" type="primary">hemN</name>
    <name evidence="12" type="ORF">NCTC11532_00544</name>
</gene>
<keyword evidence="9 10" id="KW-0143">Chaperone</keyword>
<evidence type="ECO:0000256" key="7">
    <source>
        <dbReference type="ARBA" id="ARBA00023004"/>
    </source>
</evidence>
<dbReference type="Gene3D" id="3.20.20.70">
    <property type="entry name" value="Aldolase class I"/>
    <property type="match status" value="1"/>
</dbReference>
<dbReference type="GO" id="GO:0046872">
    <property type="term" value="F:metal ion binding"/>
    <property type="evidence" value="ECO:0007669"/>
    <property type="project" value="UniProtKB-UniRule"/>
</dbReference>
<dbReference type="InterPro" id="IPR058240">
    <property type="entry name" value="rSAM_sf"/>
</dbReference>
<evidence type="ECO:0000256" key="4">
    <source>
        <dbReference type="ARBA" id="ARBA00022617"/>
    </source>
</evidence>
<comment type="similarity">
    <text evidence="2">Belongs to the anaerobic coproporphyrinogen-III oxidase family. HemW subfamily.</text>
</comment>
<proteinExistence type="inferred from homology"/>
<protein>
    <recommendedName>
        <fullName evidence="3 10">Heme chaperone HemW</fullName>
    </recommendedName>
</protein>
<dbReference type="PROSITE" id="PS51918">
    <property type="entry name" value="RADICAL_SAM"/>
    <property type="match status" value="1"/>
</dbReference>